<evidence type="ECO:0000256" key="1">
    <source>
        <dbReference type="ARBA" id="ARBA00023319"/>
    </source>
</evidence>
<evidence type="ECO:0000259" key="2">
    <source>
        <dbReference type="PROSITE" id="PS50835"/>
    </source>
</evidence>
<dbReference type="PANTHER" id="PTHR14334">
    <property type="entry name" value="B-CELL ANTIGEN RECEPTOR COMPLEX-ASSOCIATED PROTEIN"/>
    <property type="match status" value="1"/>
</dbReference>
<dbReference type="InterPro" id="IPR036179">
    <property type="entry name" value="Ig-like_dom_sf"/>
</dbReference>
<dbReference type="InterPro" id="IPR013783">
    <property type="entry name" value="Ig-like_fold"/>
</dbReference>
<dbReference type="AlphaFoldDB" id="A0A3B3TP66"/>
<protein>
    <recommendedName>
        <fullName evidence="2">Ig-like domain-containing protein</fullName>
    </recommendedName>
</protein>
<keyword evidence="1" id="KW-0393">Immunoglobulin domain</keyword>
<dbReference type="Proteomes" id="UP000261500">
    <property type="component" value="Unplaced"/>
</dbReference>
<dbReference type="GO" id="GO:0030183">
    <property type="term" value="P:B cell differentiation"/>
    <property type="evidence" value="ECO:0007669"/>
    <property type="project" value="TreeGrafter"/>
</dbReference>
<dbReference type="PROSITE" id="PS50835">
    <property type="entry name" value="IG_LIKE"/>
    <property type="match status" value="1"/>
</dbReference>
<dbReference type="SUPFAM" id="SSF48726">
    <property type="entry name" value="Immunoglobulin"/>
    <property type="match status" value="1"/>
</dbReference>
<organism evidence="3 4">
    <name type="scientific">Poecilia latipinna</name>
    <name type="common">sailfin molly</name>
    <dbReference type="NCBI Taxonomy" id="48699"/>
    <lineage>
        <taxon>Eukaryota</taxon>
        <taxon>Metazoa</taxon>
        <taxon>Chordata</taxon>
        <taxon>Craniata</taxon>
        <taxon>Vertebrata</taxon>
        <taxon>Euteleostomi</taxon>
        <taxon>Actinopterygii</taxon>
        <taxon>Neopterygii</taxon>
        <taxon>Teleostei</taxon>
        <taxon>Neoteleostei</taxon>
        <taxon>Acanthomorphata</taxon>
        <taxon>Ovalentaria</taxon>
        <taxon>Atherinomorphae</taxon>
        <taxon>Cyprinodontiformes</taxon>
        <taxon>Poeciliidae</taxon>
        <taxon>Poeciliinae</taxon>
        <taxon>Poecilia</taxon>
    </lineage>
</organism>
<proteinExistence type="predicted"/>
<dbReference type="InterPro" id="IPR007110">
    <property type="entry name" value="Ig-like_dom"/>
</dbReference>
<dbReference type="InterPro" id="IPR013098">
    <property type="entry name" value="Ig_I-set"/>
</dbReference>
<feature type="domain" description="Ig-like" evidence="2">
    <location>
        <begin position="43"/>
        <end position="150"/>
    </location>
</feature>
<reference evidence="3" key="1">
    <citation type="submission" date="2025-08" db="UniProtKB">
        <authorList>
            <consortium name="Ensembl"/>
        </authorList>
    </citation>
    <scope>IDENTIFICATION</scope>
</reference>
<dbReference type="GO" id="GO:0009897">
    <property type="term" value="C:external side of plasma membrane"/>
    <property type="evidence" value="ECO:0007669"/>
    <property type="project" value="TreeGrafter"/>
</dbReference>
<reference evidence="3" key="2">
    <citation type="submission" date="2025-09" db="UniProtKB">
        <authorList>
            <consortium name="Ensembl"/>
        </authorList>
    </citation>
    <scope>IDENTIFICATION</scope>
</reference>
<dbReference type="Ensembl" id="ENSPLAT00000012080.1">
    <property type="protein sequence ID" value="ENSPLAP00000003015.1"/>
    <property type="gene ID" value="ENSPLAG00000004416.1"/>
</dbReference>
<keyword evidence="4" id="KW-1185">Reference proteome</keyword>
<evidence type="ECO:0000313" key="4">
    <source>
        <dbReference type="Proteomes" id="UP000261500"/>
    </source>
</evidence>
<dbReference type="Gene3D" id="2.60.40.10">
    <property type="entry name" value="Immunoglobulins"/>
    <property type="match status" value="1"/>
</dbReference>
<dbReference type="Pfam" id="PF07679">
    <property type="entry name" value="I-set"/>
    <property type="match status" value="1"/>
</dbReference>
<dbReference type="STRING" id="48699.ENSPLAP00000003015"/>
<accession>A0A3B3TP66</accession>
<dbReference type="GO" id="GO:0019815">
    <property type="term" value="C:B cell receptor complex"/>
    <property type="evidence" value="ECO:0007669"/>
    <property type="project" value="TreeGrafter"/>
</dbReference>
<dbReference type="SMART" id="SM00409">
    <property type="entry name" value="IG"/>
    <property type="match status" value="1"/>
</dbReference>
<dbReference type="GO" id="GO:0050853">
    <property type="term" value="P:B cell receptor signaling pathway"/>
    <property type="evidence" value="ECO:0007669"/>
    <property type="project" value="TreeGrafter"/>
</dbReference>
<dbReference type="CDD" id="cd00099">
    <property type="entry name" value="IgV"/>
    <property type="match status" value="1"/>
</dbReference>
<name>A0A3B3TP66_9TELE</name>
<dbReference type="InterPro" id="IPR003599">
    <property type="entry name" value="Ig_sub"/>
</dbReference>
<sequence>LALSVGFTKNFQTEETFSFWFWFCNRAVFVLYELTLCPSCLCPGVSSDALVVTQSPDVSVQERETGNISCCFKGSAERVRITWLKNQTLIKNKTDIDQSTGFHIEQKNKCSVLIIETMTRNDSGKYICKVTVEIPVLKEVEGNGTTITVTARENRTESLTEGRWLYLQSFSRLIDKLCTFRMQSMFFTKRNLNFIRGVLCLTEKNM</sequence>
<dbReference type="GeneTree" id="ENSGT00940000177059"/>
<evidence type="ECO:0000313" key="3">
    <source>
        <dbReference type="Ensembl" id="ENSPLAP00000003015.1"/>
    </source>
</evidence>